<organism evidence="1 2">
    <name type="scientific">Gordonibacter urolithinfaciens</name>
    <dbReference type="NCBI Taxonomy" id="1335613"/>
    <lineage>
        <taxon>Bacteria</taxon>
        <taxon>Bacillati</taxon>
        <taxon>Actinomycetota</taxon>
        <taxon>Coriobacteriia</taxon>
        <taxon>Eggerthellales</taxon>
        <taxon>Eggerthellaceae</taxon>
        <taxon>Gordonibacter</taxon>
    </lineage>
</organism>
<name>A0A6N8IEZ6_9ACTN</name>
<sequence>MMNEYVSFLQKLFPAIDPYTAQQAKNAVKEFARYGEKTPFFTEPLDKDFQQGDIFSKVPFVYVDRNGQVQLAEVGGMLLTNSCDATRNELLQFAAVTPLESYSANPRNIVAVTSNINYQYLYFPDTKLHDSFVNLGLITSISRESFEGYVAAGKSERKVSLNLTGYFLFITKLTVFFMRPEDREVLISRDCGTAS</sequence>
<reference evidence="1 2" key="1">
    <citation type="submission" date="2019-11" db="EMBL/GenBank/DDBJ databases">
        <title>Whole genome shotgun sequencing (WGS) data from Adlercreutzia equolifaciens ResAG-91, Eggerthella lenta MRI-F36, MRI-F37, MRI-F40, ResAG-49, ResAG-88, ResAG-121, ResAG-145, and Gordonibacter sp. ResAG-5, ResAG-26, ResAG-43, ResAG-50, ResAG-59.</title>
        <authorList>
            <person name="Stoll D.A."/>
            <person name="Danylec N."/>
            <person name="Franz C.M.A.P."/>
            <person name="Huch M."/>
        </authorList>
    </citation>
    <scope>NUCLEOTIDE SEQUENCE [LARGE SCALE GENOMIC DNA]</scope>
    <source>
        <strain evidence="1 2">ResAG-59</strain>
    </source>
</reference>
<dbReference type="AlphaFoldDB" id="A0A6N8IEZ6"/>
<protein>
    <submittedName>
        <fullName evidence="1">Uncharacterized protein</fullName>
    </submittedName>
</protein>
<dbReference type="EMBL" id="WPOC01000003">
    <property type="protein sequence ID" value="MVN14395.1"/>
    <property type="molecule type" value="Genomic_DNA"/>
</dbReference>
<accession>A0A6N8IEZ6</accession>
<proteinExistence type="predicted"/>
<dbReference type="Proteomes" id="UP000468327">
    <property type="component" value="Unassembled WGS sequence"/>
</dbReference>
<keyword evidence="2" id="KW-1185">Reference proteome</keyword>
<evidence type="ECO:0000313" key="2">
    <source>
        <dbReference type="Proteomes" id="UP000468327"/>
    </source>
</evidence>
<evidence type="ECO:0000313" key="1">
    <source>
        <dbReference type="EMBL" id="MVN14395.1"/>
    </source>
</evidence>
<gene>
    <name evidence="1" type="ORF">GO738_03355</name>
</gene>
<dbReference type="RefSeq" id="WP_157005176.1">
    <property type="nucleotide sequence ID" value="NZ_DBEZYS010000061.1"/>
</dbReference>
<comment type="caution">
    <text evidence="1">The sequence shown here is derived from an EMBL/GenBank/DDBJ whole genome shotgun (WGS) entry which is preliminary data.</text>
</comment>